<dbReference type="Proteomes" id="UP000244908">
    <property type="component" value="Chromosome"/>
</dbReference>
<dbReference type="InterPro" id="IPR019650">
    <property type="entry name" value="DUF2513"/>
</dbReference>
<name>A0A2Y9U1K3_9GAMM</name>
<reference evidence="1 2" key="1">
    <citation type="journal article" date="2019" name="Int. J. Syst. Evol. Microbiol.">
        <title>Limnobaculum parvum gen. nov., sp. nov., isolated from a freshwater lake.</title>
        <authorList>
            <person name="Baek C."/>
            <person name="Shin S.K."/>
            <person name="Yi H."/>
        </authorList>
    </citation>
    <scope>NUCLEOTIDE SEQUENCE [LARGE SCALE GENOMIC DNA]</scope>
    <source>
        <strain evidence="1 2">HYN0051</strain>
    </source>
</reference>
<evidence type="ECO:0000313" key="1">
    <source>
        <dbReference type="EMBL" id="AWH89835.1"/>
    </source>
</evidence>
<keyword evidence="2" id="KW-1185">Reference proteome</keyword>
<organism evidence="1 2">
    <name type="scientific">Limnobaculum parvum</name>
    <dbReference type="NCBI Taxonomy" id="2172103"/>
    <lineage>
        <taxon>Bacteria</taxon>
        <taxon>Pseudomonadati</taxon>
        <taxon>Pseudomonadota</taxon>
        <taxon>Gammaproteobacteria</taxon>
        <taxon>Enterobacterales</taxon>
        <taxon>Budviciaceae</taxon>
        <taxon>Limnobaculum</taxon>
    </lineage>
</organism>
<accession>A0A2Y9U1K3</accession>
<gene>
    <name evidence="1" type="ORF">HYN51_15595</name>
</gene>
<protein>
    <submittedName>
        <fullName evidence="1">DUF2513 domain-containing protein</fullName>
    </submittedName>
</protein>
<dbReference type="Pfam" id="PF10711">
    <property type="entry name" value="DUF2513"/>
    <property type="match status" value="1"/>
</dbReference>
<dbReference type="AlphaFoldDB" id="A0A2Y9U1K3"/>
<dbReference type="EMBL" id="CP029185">
    <property type="protein sequence ID" value="AWH89835.1"/>
    <property type="molecule type" value="Genomic_DNA"/>
</dbReference>
<evidence type="ECO:0000313" key="2">
    <source>
        <dbReference type="Proteomes" id="UP000244908"/>
    </source>
</evidence>
<proteinExistence type="predicted"/>
<dbReference type="KEGG" id="lpv:HYN51_15595"/>
<sequence length="87" mass="9924">MRCTMKRDLELLEVILLKVEQQPLGAPFITNKDFSNRDPALVAAHIQLLCDKHYVIAAQNGDDKWSISRITFDGYDYLDLLRGSTLT</sequence>